<organism evidence="1">
    <name type="scientific">Tupanvirus deep ocean</name>
    <dbReference type="NCBI Taxonomy" id="2126984"/>
    <lineage>
        <taxon>Viruses</taxon>
        <taxon>Varidnaviria</taxon>
        <taxon>Bamfordvirae</taxon>
        <taxon>Nucleocytoviricota</taxon>
        <taxon>Megaviricetes</taxon>
        <taxon>Imitervirales</taxon>
        <taxon>Mimiviridae</taxon>
        <taxon>Megamimivirinae</taxon>
        <taxon>Tupanvirus</taxon>
        <taxon>Tupanvirus altamarinense</taxon>
    </lineage>
</organism>
<dbReference type="RefSeq" id="YP_010780387.1">
    <property type="nucleotide sequence ID" value="NC_075038.1"/>
</dbReference>
<dbReference type="EMBL" id="MF405918">
    <property type="protein sequence ID" value="QKU33779.1"/>
    <property type="molecule type" value="Genomic_DNA"/>
</dbReference>
<accession>A0A6N1NDW2</accession>
<dbReference type="Gene3D" id="3.10.450.50">
    <property type="match status" value="1"/>
</dbReference>
<dbReference type="KEGG" id="vg:80517078"/>
<reference evidence="1" key="1">
    <citation type="submission" date="2017-06" db="EMBL/GenBank/DDBJ databases">
        <authorList>
            <person name="Assis F.L."/>
            <person name="Abrahao J.S."/>
            <person name="Silva L."/>
            <person name="Khalil J.B."/>
            <person name="Rodrigues R."/>
            <person name="Silva L.S."/>
            <person name="Boratto P."/>
            <person name="Andrade M."/>
            <person name="Kroon E.G."/>
            <person name="Ribeiro B."/>
            <person name="Bergier I."/>
            <person name="Seligmann H."/>
            <person name="Ghigo E."/>
            <person name="Colson P."/>
            <person name="Levasseur A."/>
            <person name="Raoult D."/>
            <person name="Scola B.L."/>
        </authorList>
    </citation>
    <scope>NUCLEOTIDE SEQUENCE</scope>
    <source>
        <strain evidence="1">Deep ocean</strain>
    </source>
</reference>
<evidence type="ECO:0000313" key="1">
    <source>
        <dbReference type="EMBL" id="QKU33779.1"/>
    </source>
</evidence>
<protein>
    <submittedName>
        <fullName evidence="1">Putative ORFan</fullName>
    </submittedName>
</protein>
<name>A0A6N1NDW2_9VIRU</name>
<reference evidence="1" key="2">
    <citation type="journal article" date="2018" name="Nat. Commun.">
        <title>Tailed giant Tupanvirus possesses the most complete translational apparatus of the known virosphere.</title>
        <authorList>
            <person name="Abrahao J."/>
            <person name="Silva L."/>
            <person name="Silva L.S."/>
            <person name="Khalil J.Y.B."/>
            <person name="Rodrigues R."/>
            <person name="Arantes T."/>
            <person name="Assis F."/>
            <person name="Boratto P."/>
            <person name="Andrade M."/>
            <person name="Kroon E.G."/>
            <person name="Ribeiro B."/>
            <person name="Bergier I."/>
            <person name="Seligmann H."/>
            <person name="Ghigo E."/>
            <person name="Colson P."/>
            <person name="Levasseur A."/>
            <person name="Kroemer G."/>
            <person name="Raoult D."/>
            <person name="La Scola B."/>
        </authorList>
    </citation>
    <scope>NUCLEOTIDE SEQUENCE [LARGE SCALE GENOMIC DNA]</scope>
    <source>
        <strain evidence="1">Deep ocean</strain>
    </source>
</reference>
<dbReference type="GeneID" id="80517078"/>
<proteinExistence type="predicted"/>
<sequence length="177" mass="19998">MYNYPSWYSSLQSINNVLQTPPAPTPVTPSTVTWNFPQPMQVQITTPLNPNHDYQVVAKDFLEKYATSISLGIVSIGHFYDANTSISLHIHRGNENHLFEIIGHNNFKNKLAEFGINTIKYNNVVHTTQPVGKNSILITMHGRSDINGINYTTINTFVIRITSGVPRIINQILEIFM</sequence>